<feature type="compositionally biased region" description="Polar residues" evidence="1">
    <location>
        <begin position="410"/>
        <end position="425"/>
    </location>
</feature>
<feature type="region of interest" description="Disordered" evidence="1">
    <location>
        <begin position="76"/>
        <end position="107"/>
    </location>
</feature>
<feature type="chain" id="PRO_5005540087" evidence="2">
    <location>
        <begin position="23"/>
        <end position="796"/>
    </location>
</feature>
<evidence type="ECO:0000256" key="2">
    <source>
        <dbReference type="SAM" id="SignalP"/>
    </source>
</evidence>
<feature type="region of interest" description="Disordered" evidence="1">
    <location>
        <begin position="351"/>
        <end position="455"/>
    </location>
</feature>
<feature type="compositionally biased region" description="Polar residues" evidence="1">
    <location>
        <begin position="76"/>
        <end position="101"/>
    </location>
</feature>
<feature type="region of interest" description="Disordered" evidence="1">
    <location>
        <begin position="569"/>
        <end position="596"/>
    </location>
</feature>
<protein>
    <submittedName>
        <fullName evidence="3">Uncharacterized protein</fullName>
    </submittedName>
</protein>
<feature type="region of interest" description="Disordered" evidence="1">
    <location>
        <begin position="488"/>
        <end position="523"/>
    </location>
</feature>
<feature type="compositionally biased region" description="Basic and acidic residues" evidence="1">
    <location>
        <begin position="426"/>
        <end position="440"/>
    </location>
</feature>
<dbReference type="EMBL" id="KQ257453">
    <property type="protein sequence ID" value="KND02415.1"/>
    <property type="molecule type" value="Genomic_DNA"/>
</dbReference>
<keyword evidence="2" id="KW-0732">Signal</keyword>
<dbReference type="InParanoid" id="A0A0L0HN98"/>
<feature type="region of interest" description="Disordered" evidence="1">
    <location>
        <begin position="223"/>
        <end position="270"/>
    </location>
</feature>
<evidence type="ECO:0000313" key="4">
    <source>
        <dbReference type="Proteomes" id="UP000053201"/>
    </source>
</evidence>
<feature type="region of interest" description="Disordered" evidence="1">
    <location>
        <begin position="678"/>
        <end position="796"/>
    </location>
</feature>
<proteinExistence type="predicted"/>
<gene>
    <name evidence="3" type="ORF">SPPG_02881</name>
</gene>
<dbReference type="RefSeq" id="XP_016610454.1">
    <property type="nucleotide sequence ID" value="XM_016751169.1"/>
</dbReference>
<feature type="compositionally biased region" description="Polar residues" evidence="1">
    <location>
        <begin position="577"/>
        <end position="588"/>
    </location>
</feature>
<accession>A0A0L0HN98</accession>
<sequence length="796" mass="86599">MLEQVFLVLLQVLALRSVHVTCHPNHPNIAPQNALHPRASNERYSRQYATLVLLNTPGATPNPALLPDAASLSLINTKPEPTTLSGSAQGTPETSDSQQNCPVGKYRSSDSRECLLCKTGISAPECAATGTTTHSSAEPLSRGGWDNLNGGAKAAVVGGPAIALAGLCIMAWLCVRQRKSKKEYLQIKEHGTKPDDMVTVRSMQAVEPILPDLTVVEVKEPPHAHLNPTADQPPIVPRKTSLESKRDGQSEMQVQRPPSTWPGQSKRQRAPFARSLGQALTQGIAQRWHRLNTSNEICPKPPMEMIMADQRVGQRDWKQSQSAAHQEDSQPLMSTESTTADFLMDNVGELEEQEAQQQRPQESREFDASPSLVSPVPPEANPFVDSATYGLAAPTTETPSLLSPKILVTESPSTRKNNTTGSPRPSSDRDRDFKGDDSKYARAKTPNRTRSPLASLANRKYFDDDDLHNIKRRNKIRQAALQEYALNQAKGPKKSGESIPSSVASTSKLRPVRKRTKSSPLDVMNAGDDVPLINFVGLKKPALRPQGQPSHFDGSASLYGSSRSLGAASNSSGYLASESSHGMSNSSRGFHRDPRRPWENGLFTAGSMLAPPPAHPHAAVPMLRPPHVGMAPGMYHPGYRQVPAPTVQSPHGGLLHCAPPSAMYNPYPPATAMNGNYYRPMPPMMSTRQGEGREREGRSRSRSRNKKNEESGSMRRAKSAGSRSRQRGDAKGKASDSSPSRRSRSAGGRKEQRKAGDRQSVIEEFEKLRKSKGKGKALESDGDRTNTDDTSEGSSE</sequence>
<feature type="compositionally biased region" description="Basic and acidic residues" evidence="1">
    <location>
        <begin position="240"/>
        <end position="249"/>
    </location>
</feature>
<feature type="region of interest" description="Disordered" evidence="1">
    <location>
        <begin position="311"/>
        <end position="335"/>
    </location>
</feature>
<feature type="compositionally biased region" description="Basic and acidic residues" evidence="1">
    <location>
        <begin position="776"/>
        <end position="787"/>
    </location>
</feature>
<dbReference type="Proteomes" id="UP000053201">
    <property type="component" value="Unassembled WGS sequence"/>
</dbReference>
<feature type="compositionally biased region" description="Basic and acidic residues" evidence="1">
    <location>
        <begin position="690"/>
        <end position="699"/>
    </location>
</feature>
<reference evidence="3 4" key="1">
    <citation type="submission" date="2009-08" db="EMBL/GenBank/DDBJ databases">
        <title>The Genome Sequence of Spizellomyces punctatus strain DAOM BR117.</title>
        <authorList>
            <consortium name="The Broad Institute Genome Sequencing Platform"/>
            <person name="Russ C."/>
            <person name="Cuomo C."/>
            <person name="Shea T."/>
            <person name="Young S.K."/>
            <person name="Zeng Q."/>
            <person name="Koehrsen M."/>
            <person name="Haas B."/>
            <person name="Borodovsky M."/>
            <person name="Guigo R."/>
            <person name="Alvarado L."/>
            <person name="Berlin A."/>
            <person name="Bochicchio J."/>
            <person name="Borenstein D."/>
            <person name="Chapman S."/>
            <person name="Chen Z."/>
            <person name="Engels R."/>
            <person name="Freedman E."/>
            <person name="Gellesch M."/>
            <person name="Goldberg J."/>
            <person name="Griggs A."/>
            <person name="Gujja S."/>
            <person name="Heiman D."/>
            <person name="Hepburn T."/>
            <person name="Howarth C."/>
            <person name="Jen D."/>
            <person name="Larson L."/>
            <person name="Lewis B."/>
            <person name="Mehta T."/>
            <person name="Park D."/>
            <person name="Pearson M."/>
            <person name="Roberts A."/>
            <person name="Saif S."/>
            <person name="Shenoy N."/>
            <person name="Sisk P."/>
            <person name="Stolte C."/>
            <person name="Sykes S."/>
            <person name="Thomson T."/>
            <person name="Walk T."/>
            <person name="White J."/>
            <person name="Yandava C."/>
            <person name="Burger G."/>
            <person name="Gray M.W."/>
            <person name="Holland P.W.H."/>
            <person name="King N."/>
            <person name="Lang F.B.F."/>
            <person name="Roger A.J."/>
            <person name="Ruiz-Trillo I."/>
            <person name="Lander E."/>
            <person name="Nusbaum C."/>
        </authorList>
    </citation>
    <scope>NUCLEOTIDE SEQUENCE [LARGE SCALE GENOMIC DNA]</scope>
    <source>
        <strain evidence="3 4">DAOM BR117</strain>
    </source>
</reference>
<keyword evidence="4" id="KW-1185">Reference proteome</keyword>
<dbReference type="GeneID" id="27686439"/>
<feature type="compositionally biased region" description="Polar residues" evidence="1">
    <location>
        <begin position="319"/>
        <end position="335"/>
    </location>
</feature>
<feature type="signal peptide" evidence="2">
    <location>
        <begin position="1"/>
        <end position="22"/>
    </location>
</feature>
<dbReference type="OrthoDB" id="10333660at2759"/>
<feature type="compositionally biased region" description="Basic and acidic residues" evidence="1">
    <location>
        <begin position="748"/>
        <end position="768"/>
    </location>
</feature>
<feature type="compositionally biased region" description="Polar residues" evidence="1">
    <location>
        <begin position="498"/>
        <end position="508"/>
    </location>
</feature>
<dbReference type="AlphaFoldDB" id="A0A0L0HN98"/>
<evidence type="ECO:0000313" key="3">
    <source>
        <dbReference type="EMBL" id="KND02415.1"/>
    </source>
</evidence>
<dbReference type="VEuPathDB" id="FungiDB:SPPG_02881"/>
<name>A0A0L0HN98_SPIPD</name>
<feature type="compositionally biased region" description="Polar residues" evidence="1">
    <location>
        <begin position="250"/>
        <end position="265"/>
    </location>
</feature>
<evidence type="ECO:0000256" key="1">
    <source>
        <dbReference type="SAM" id="MobiDB-lite"/>
    </source>
</evidence>
<organism evidence="3 4">
    <name type="scientific">Spizellomyces punctatus (strain DAOM BR117)</name>
    <dbReference type="NCBI Taxonomy" id="645134"/>
    <lineage>
        <taxon>Eukaryota</taxon>
        <taxon>Fungi</taxon>
        <taxon>Fungi incertae sedis</taxon>
        <taxon>Chytridiomycota</taxon>
        <taxon>Chytridiomycota incertae sedis</taxon>
        <taxon>Chytridiomycetes</taxon>
        <taxon>Spizellomycetales</taxon>
        <taxon>Spizellomycetaceae</taxon>
        <taxon>Spizellomyces</taxon>
    </lineage>
</organism>